<evidence type="ECO:0000313" key="3">
    <source>
        <dbReference type="Proteomes" id="UP000004816"/>
    </source>
</evidence>
<dbReference type="HOGENOM" id="CLU_3405341_0_0_11"/>
<gene>
    <name evidence="2" type="ORF">HMPREF9336_04118</name>
</gene>
<evidence type="ECO:0000256" key="1">
    <source>
        <dbReference type="SAM" id="MobiDB-lite"/>
    </source>
</evidence>
<dbReference type="AlphaFoldDB" id="U1M228"/>
<reference evidence="2 3" key="1">
    <citation type="journal article" date="2011" name="Stand. Genomic Sci.">
        <title>High quality draft genome sequence of Segniliparus rugosus CDC 945(T)= (ATCC BAA-974(T)).</title>
        <authorList>
            <person name="Earl A.M."/>
            <person name="Desjardins C.A."/>
            <person name="Fitzgerald M.G."/>
            <person name="Arachchi H.M."/>
            <person name="Zeng Q."/>
            <person name="Mehta T."/>
            <person name="Griggs A."/>
            <person name="Birren B.W."/>
            <person name="Toney N.C."/>
            <person name="Carr J."/>
            <person name="Posey J."/>
            <person name="Butler W.R."/>
        </authorList>
    </citation>
    <scope>NUCLEOTIDE SEQUENCE [LARGE SCALE GENOMIC DNA]</scope>
    <source>
        <strain evidence="3">ATCC BAA-974 / DSM 45345 / CCUG 50838 / CIP 108380 / JCM 13579 / CDC 945</strain>
    </source>
</reference>
<feature type="region of interest" description="Disordered" evidence="1">
    <location>
        <begin position="1"/>
        <end position="30"/>
    </location>
</feature>
<evidence type="ECO:0000313" key="2">
    <source>
        <dbReference type="EMBL" id="ERG69422.1"/>
    </source>
</evidence>
<organism evidence="2 3">
    <name type="scientific">Segniliparus rugosus (strain ATCC BAA-974 / DSM 45345 / CCUG 50838 / CIP 108380 / JCM 13579 / CDC 945)</name>
    <dbReference type="NCBI Taxonomy" id="679197"/>
    <lineage>
        <taxon>Bacteria</taxon>
        <taxon>Bacillati</taxon>
        <taxon>Actinomycetota</taxon>
        <taxon>Actinomycetes</taxon>
        <taxon>Mycobacteriales</taxon>
        <taxon>Segniliparaceae</taxon>
        <taxon>Segniliparus</taxon>
    </lineage>
</organism>
<proteinExistence type="predicted"/>
<comment type="caution">
    <text evidence="2">The sequence shown here is derived from an EMBL/GenBank/DDBJ whole genome shotgun (WGS) entry which is preliminary data.</text>
</comment>
<dbReference type="EMBL" id="ACZI02000001">
    <property type="protein sequence ID" value="ERG69422.1"/>
    <property type="molecule type" value="Genomic_DNA"/>
</dbReference>
<name>U1M228_SEGRC</name>
<dbReference type="Proteomes" id="UP000004816">
    <property type="component" value="Unassembled WGS sequence"/>
</dbReference>
<accession>U1M228</accession>
<sequence>MSGAEARPARKPPAKPDDAINRFGPRPSGD</sequence>
<protein>
    <submittedName>
        <fullName evidence="2">Uncharacterized protein</fullName>
    </submittedName>
</protein>
<keyword evidence="3" id="KW-1185">Reference proteome</keyword>